<feature type="active site" description="Proton donor" evidence="8">
    <location>
        <position position="474"/>
    </location>
</feature>
<evidence type="ECO:0000313" key="12">
    <source>
        <dbReference type="EMBL" id="AXA36324.1"/>
    </source>
</evidence>
<keyword evidence="5" id="KW-0378">Hydrolase</keyword>
<evidence type="ECO:0000313" key="13">
    <source>
        <dbReference type="Proteomes" id="UP000262583"/>
    </source>
</evidence>
<accession>A0A2Z4Y589</accession>
<dbReference type="GO" id="GO:0046872">
    <property type="term" value="F:metal ion binding"/>
    <property type="evidence" value="ECO:0007669"/>
    <property type="project" value="UniProtKB-KW"/>
</dbReference>
<evidence type="ECO:0000256" key="6">
    <source>
        <dbReference type="ARBA" id="ARBA00022833"/>
    </source>
</evidence>
<dbReference type="Gene3D" id="3.10.170.10">
    <property type="match status" value="1"/>
</dbReference>
<reference evidence="12 13" key="1">
    <citation type="submission" date="2018-05" db="EMBL/GenBank/DDBJ databases">
        <title>A metagenomic window into the 2 km-deep terrestrial subsurface aquifer revealed taxonomically and functionally diverse microbial community comprising novel uncultured bacterial lineages.</title>
        <authorList>
            <person name="Kadnikov V.V."/>
            <person name="Mardanov A.V."/>
            <person name="Beletsky A.V."/>
            <person name="Banks D."/>
            <person name="Pimenov N.V."/>
            <person name="Frank Y.A."/>
            <person name="Karnachuk O.V."/>
            <person name="Ravin N.V."/>
        </authorList>
    </citation>
    <scope>NUCLEOTIDE SEQUENCE [LARGE SCALE GENOMIC DNA]</scope>
    <source>
        <strain evidence="12">BY</strain>
    </source>
</reference>
<evidence type="ECO:0000259" key="9">
    <source>
        <dbReference type="Pfam" id="PF01447"/>
    </source>
</evidence>
<dbReference type="Pfam" id="PF01447">
    <property type="entry name" value="Peptidase_M4"/>
    <property type="match status" value="1"/>
</dbReference>
<feature type="active site" evidence="8">
    <location>
        <position position="382"/>
    </location>
</feature>
<dbReference type="Pfam" id="PF07504">
    <property type="entry name" value="FTP"/>
    <property type="match status" value="1"/>
</dbReference>
<feature type="domain" description="Peptidase M4" evidence="9">
    <location>
        <begin position="261"/>
        <end position="389"/>
    </location>
</feature>
<dbReference type="InterPro" id="IPR023612">
    <property type="entry name" value="Peptidase_M4"/>
</dbReference>
<keyword evidence="2" id="KW-0645">Protease</keyword>
<dbReference type="Pfam" id="PF20773">
    <property type="entry name" value="InhA-like_MAM"/>
    <property type="match status" value="1"/>
</dbReference>
<evidence type="ECO:0000259" key="11">
    <source>
        <dbReference type="Pfam" id="PF07504"/>
    </source>
</evidence>
<dbReference type="PANTHER" id="PTHR33794">
    <property type="entry name" value="BACILLOLYSIN"/>
    <property type="match status" value="1"/>
</dbReference>
<dbReference type="InterPro" id="IPR011096">
    <property type="entry name" value="FTP_domain"/>
</dbReference>
<protein>
    <submittedName>
        <fullName evidence="12">Zinc metalloproteinase</fullName>
    </submittedName>
</protein>
<dbReference type="GO" id="GO:0004222">
    <property type="term" value="F:metalloendopeptidase activity"/>
    <property type="evidence" value="ECO:0007669"/>
    <property type="project" value="InterPro"/>
</dbReference>
<dbReference type="PANTHER" id="PTHR33794:SF1">
    <property type="entry name" value="BACILLOLYSIN"/>
    <property type="match status" value="1"/>
</dbReference>
<dbReference type="AlphaFoldDB" id="A0A2Z4Y589"/>
<comment type="similarity">
    <text evidence="1">Belongs to the peptidase M4 family.</text>
</comment>
<evidence type="ECO:0000256" key="3">
    <source>
        <dbReference type="ARBA" id="ARBA00022723"/>
    </source>
</evidence>
<evidence type="ECO:0000256" key="1">
    <source>
        <dbReference type="ARBA" id="ARBA00009388"/>
    </source>
</evidence>
<sequence length="1235" mass="134341">MVKSSLAPRSQAKELTFTKTGNWGELMKWQCWKTKLLLLSFFVLGSLSLGQSQVPGTVRAQAQALEQASRGTATISYHAKTRRVRFFGTDNANAVRVTKMTGSALAGTSEEDTAREFLAQFAPAFGVTDPKAELAVMKKRALPDGASVVRFQQQWRGLPVIGGELIVHQTKERAVTCVIGEASPELDLDPVPTVGATAASQVAIELVAKYYGVDAAALTATDPVLSAFDPALLSVPGRTKPALVWQMEITDDGTVPVREYVLIDAHAAKPVLHFSKIYHAKNRKTYSCNNTSILPGTLMREEGQAPVSDADVNAAHDGAGATYDFYWDILGRDSIDNAGMILMSSVRYCPSSSQCPYENAFWNGTQMVYGRDMTADDVCAHELTHGVTEHESKLFYYMQSGAINEAMSDIFGEIVDQVNGLGTDTPAVRWKLGEDLPASIGIIRDMADPTAYGQPDKVSSGLYYCGAGDQGGVHTNSGVANKCAYLMADGGTFNGYTVNSMGLYKTARIWYEVNYNYLTSAADFQDLYDALIQATRALVDTTVNDYGAGQTITSADVQNVKNAVDAVEMNLAPTGCAAVEAAYCSSDGKAPNWIWFDDLENPSSGRWVRGYAIGGNRWYYPQNTHPYTGFDATYATSGQYNFFGDDDSVRTDSWISMTQSVALPTTASAIYMHFRHAYDFEAPTYDGGVIEYSVDGGVTWLDAGSLIDTNGYTGTITTGFLNPLAGRSAFCGTSNGYISTRLNLTDLAGQNIRFRFRIGTDTSGYGWGWFIDDIGIYVCSYRVEEKQRETFTALPSGWMEFVKIPSSGSYAGTSYDATSGTLRAWVSAAPDRYRIVGWLAGASQWLNYSQVGTNNYVRAKFYVYAGGQSDPSQLNSIPNFRLRVSHRFALNSMLEVLPHSSATAGDEPVSLELRPSTDPTRPSLYRVDLAPIDIPYLQQNPAQEGFTHGFEIYALDPQDNGYIALTESSLGVYPRAAVSVSGSNLMWLKTYAPSSTDAGTLNPYLSGATLDRFSLLMYPDGVFPTRDNSVAPTVSAGTGGVTMDSTSFDNEGGSRVGVVAIDFDAGSNLAQRVRINENKQYMVRFHVTSTQQSNRNPQLRMRARTVRFAWTQKYEVGGAWAINTTEHSTIAAQYLPGVGCGNPDKIGAEFGGWYTLLTHSPLNIDIRPDVSGLLSSRMPNLSSQPGPGVNAPSLRDLKVGVDLLDTMSGSVNAYLEAGRFTVDRIEVFQFDMIPD</sequence>
<feature type="domain" description="FTP" evidence="11">
    <location>
        <begin position="132"/>
        <end position="181"/>
    </location>
</feature>
<dbReference type="GO" id="GO:0006508">
    <property type="term" value="P:proteolysis"/>
    <property type="evidence" value="ECO:0007669"/>
    <property type="project" value="UniProtKB-KW"/>
</dbReference>
<dbReference type="KEGG" id="schv:BRCON_1547"/>
<keyword evidence="4" id="KW-0732">Signal</keyword>
<dbReference type="PRINTS" id="PR00730">
    <property type="entry name" value="THERMOLYSIN"/>
</dbReference>
<dbReference type="InterPro" id="IPR050728">
    <property type="entry name" value="Zinc_Metalloprotease_M4"/>
</dbReference>
<keyword evidence="3" id="KW-0479">Metal-binding</keyword>
<dbReference type="Proteomes" id="UP000262583">
    <property type="component" value="Chromosome"/>
</dbReference>
<dbReference type="EMBL" id="CP030759">
    <property type="protein sequence ID" value="AXA36324.1"/>
    <property type="molecule type" value="Genomic_DNA"/>
</dbReference>
<evidence type="ECO:0000256" key="8">
    <source>
        <dbReference type="PIRSR" id="PIRSR623612-1"/>
    </source>
</evidence>
<feature type="domain" description="Peptidase M4 C-terminal" evidence="10">
    <location>
        <begin position="392"/>
        <end position="567"/>
    </location>
</feature>
<dbReference type="SUPFAM" id="SSF55486">
    <property type="entry name" value="Metalloproteases ('zincins'), catalytic domain"/>
    <property type="match status" value="1"/>
</dbReference>
<evidence type="ECO:0000256" key="7">
    <source>
        <dbReference type="ARBA" id="ARBA00023049"/>
    </source>
</evidence>
<gene>
    <name evidence="12" type="ORF">BRCON_1547</name>
</gene>
<organism evidence="12 13">
    <name type="scientific">Sumerlaea chitinivorans</name>
    <dbReference type="NCBI Taxonomy" id="2250252"/>
    <lineage>
        <taxon>Bacteria</taxon>
        <taxon>Candidatus Sumerlaeota</taxon>
        <taxon>Candidatus Sumerlaeia</taxon>
        <taxon>Candidatus Sumerlaeales</taxon>
        <taxon>Candidatus Sumerlaeaceae</taxon>
        <taxon>Candidatus Sumerlaea</taxon>
    </lineage>
</organism>
<dbReference type="CDD" id="cd09597">
    <property type="entry name" value="M4_TLP"/>
    <property type="match status" value="1"/>
</dbReference>
<name>A0A2Z4Y589_SUMC1</name>
<proteinExistence type="inferred from homology"/>
<evidence type="ECO:0000259" key="10">
    <source>
        <dbReference type="Pfam" id="PF02868"/>
    </source>
</evidence>
<dbReference type="Pfam" id="PF02868">
    <property type="entry name" value="Peptidase_M4_C"/>
    <property type="match status" value="1"/>
</dbReference>
<dbReference type="Gene3D" id="1.10.390.10">
    <property type="entry name" value="Neutral Protease Domain 2"/>
    <property type="match status" value="1"/>
</dbReference>
<evidence type="ECO:0000256" key="5">
    <source>
        <dbReference type="ARBA" id="ARBA00022801"/>
    </source>
</evidence>
<dbReference type="Gene3D" id="2.60.120.260">
    <property type="entry name" value="Galactose-binding domain-like"/>
    <property type="match status" value="1"/>
</dbReference>
<dbReference type="InterPro" id="IPR001570">
    <property type="entry name" value="Peptidase_M4_C_domain"/>
</dbReference>
<dbReference type="InterPro" id="IPR013856">
    <property type="entry name" value="Peptidase_M4_domain"/>
</dbReference>
<evidence type="ECO:0000256" key="2">
    <source>
        <dbReference type="ARBA" id="ARBA00022670"/>
    </source>
</evidence>
<dbReference type="InterPro" id="IPR027268">
    <property type="entry name" value="Peptidase_M4/M1_CTD_sf"/>
</dbReference>
<keyword evidence="7" id="KW-0482">Metalloprotease</keyword>
<evidence type="ECO:0000256" key="4">
    <source>
        <dbReference type="ARBA" id="ARBA00022729"/>
    </source>
</evidence>
<dbReference type="Gene3D" id="3.10.450.490">
    <property type="match status" value="1"/>
</dbReference>
<keyword evidence="6" id="KW-0862">Zinc</keyword>